<keyword evidence="7 9" id="KW-0560">Oxidoreductase</keyword>
<dbReference type="Pfam" id="PF16901">
    <property type="entry name" value="DAO_C"/>
    <property type="match status" value="1"/>
</dbReference>
<dbReference type="SUPFAM" id="SSF54373">
    <property type="entry name" value="FAD-linked reductases, C-terminal domain"/>
    <property type="match status" value="1"/>
</dbReference>
<dbReference type="RefSeq" id="WP_150442131.1">
    <property type="nucleotide sequence ID" value="NZ_VYKL01000038.1"/>
</dbReference>
<feature type="domain" description="FAD dependent oxidoreductase" evidence="10">
    <location>
        <begin position="24"/>
        <end position="353"/>
    </location>
</feature>
<dbReference type="Pfam" id="PF01266">
    <property type="entry name" value="DAO"/>
    <property type="match status" value="1"/>
</dbReference>
<gene>
    <name evidence="12" type="ORF">F4V44_21855</name>
</gene>
<evidence type="ECO:0000256" key="7">
    <source>
        <dbReference type="ARBA" id="ARBA00023002"/>
    </source>
</evidence>
<evidence type="ECO:0000256" key="8">
    <source>
        <dbReference type="ARBA" id="ARBA00049055"/>
    </source>
</evidence>
<dbReference type="PANTHER" id="PTHR11985">
    <property type="entry name" value="GLYCEROL-3-PHOSPHATE DEHYDROGENASE"/>
    <property type="match status" value="1"/>
</dbReference>
<feature type="domain" description="Alpha-glycerophosphate oxidase C-terminal" evidence="11">
    <location>
        <begin position="406"/>
        <end position="535"/>
    </location>
</feature>
<organism evidence="12 13">
    <name type="scientific">Niallia endozanthoxylica</name>
    <dbReference type="NCBI Taxonomy" id="2036016"/>
    <lineage>
        <taxon>Bacteria</taxon>
        <taxon>Bacillati</taxon>
        <taxon>Bacillota</taxon>
        <taxon>Bacilli</taxon>
        <taxon>Bacillales</taxon>
        <taxon>Bacillaceae</taxon>
        <taxon>Niallia</taxon>
    </lineage>
</organism>
<comment type="catalytic activity">
    <reaction evidence="8 9">
        <text>a quinone + sn-glycerol 3-phosphate = dihydroxyacetone phosphate + a quinol</text>
        <dbReference type="Rhea" id="RHEA:18977"/>
        <dbReference type="ChEBI" id="CHEBI:24646"/>
        <dbReference type="ChEBI" id="CHEBI:57597"/>
        <dbReference type="ChEBI" id="CHEBI:57642"/>
        <dbReference type="ChEBI" id="CHEBI:132124"/>
        <dbReference type="EC" id="1.1.5.3"/>
    </reaction>
</comment>
<protein>
    <recommendedName>
        <fullName evidence="9">Glycerol-3-phosphate dehydrogenase</fullName>
        <ecNumber evidence="9">1.1.5.3</ecNumber>
    </recommendedName>
</protein>
<evidence type="ECO:0000259" key="10">
    <source>
        <dbReference type="Pfam" id="PF01266"/>
    </source>
</evidence>
<dbReference type="GO" id="GO:0019563">
    <property type="term" value="P:glycerol catabolic process"/>
    <property type="evidence" value="ECO:0007669"/>
    <property type="project" value="UniProtKB-UniPathway"/>
</dbReference>
<evidence type="ECO:0000256" key="6">
    <source>
        <dbReference type="ARBA" id="ARBA00022827"/>
    </source>
</evidence>
<dbReference type="InterPro" id="IPR038299">
    <property type="entry name" value="DAO_C_sf"/>
</dbReference>
<dbReference type="GO" id="GO:0004368">
    <property type="term" value="F:glycerol-3-phosphate dehydrogenase (quinone) activity"/>
    <property type="evidence" value="ECO:0007669"/>
    <property type="project" value="UniProtKB-EC"/>
</dbReference>
<dbReference type="PANTHER" id="PTHR11985:SF35">
    <property type="entry name" value="ANAEROBIC GLYCEROL-3-PHOSPHATE DEHYDROGENASE SUBUNIT A"/>
    <property type="match status" value="1"/>
</dbReference>
<comment type="pathway">
    <text evidence="2">Polyol metabolism; glycerol degradation via glycerol kinase pathway; glycerone phosphate from sn-glycerol 3-phosphate (aerobic route): step 1/1.</text>
</comment>
<proteinExistence type="inferred from homology"/>
<dbReference type="SUPFAM" id="SSF51905">
    <property type="entry name" value="FAD/NAD(P)-binding domain"/>
    <property type="match status" value="1"/>
</dbReference>
<dbReference type="GO" id="GO:0009331">
    <property type="term" value="C:glycerol-3-phosphate dehydrogenase (FAD) complex"/>
    <property type="evidence" value="ECO:0007669"/>
    <property type="project" value="UniProtKB-UniRule"/>
</dbReference>
<dbReference type="Proteomes" id="UP000326671">
    <property type="component" value="Unassembled WGS sequence"/>
</dbReference>
<dbReference type="PRINTS" id="PR01001">
    <property type="entry name" value="FADG3PDH"/>
</dbReference>
<comment type="similarity">
    <text evidence="3 9">Belongs to the FAD-dependent glycerol-3-phosphate dehydrogenase family.</text>
</comment>
<evidence type="ECO:0000256" key="9">
    <source>
        <dbReference type="RuleBase" id="RU361217"/>
    </source>
</evidence>
<dbReference type="GO" id="GO:0046168">
    <property type="term" value="P:glycerol-3-phosphate catabolic process"/>
    <property type="evidence" value="ECO:0007669"/>
    <property type="project" value="TreeGrafter"/>
</dbReference>
<evidence type="ECO:0000259" key="11">
    <source>
        <dbReference type="Pfam" id="PF16901"/>
    </source>
</evidence>
<evidence type="ECO:0000256" key="3">
    <source>
        <dbReference type="ARBA" id="ARBA00007330"/>
    </source>
</evidence>
<reference evidence="12 13" key="1">
    <citation type="submission" date="2019-09" db="EMBL/GenBank/DDBJ databases">
        <title>Whole genome sequences of isolates from the Mars Exploration Rovers.</title>
        <authorList>
            <person name="Seuylemezian A."/>
            <person name="Vaishampayan P."/>
        </authorList>
    </citation>
    <scope>NUCLEOTIDE SEQUENCE [LARGE SCALE GENOMIC DNA]</scope>
    <source>
        <strain evidence="12 13">MER_TA_151</strain>
    </source>
</reference>
<keyword evidence="5" id="KW-0319">Glycerol metabolism</keyword>
<keyword evidence="13" id="KW-1185">Reference proteome</keyword>
<dbReference type="InterPro" id="IPR006076">
    <property type="entry name" value="FAD-dep_OxRdtase"/>
</dbReference>
<dbReference type="Gene3D" id="3.30.9.10">
    <property type="entry name" value="D-Amino Acid Oxidase, subunit A, domain 2"/>
    <property type="match status" value="1"/>
</dbReference>
<dbReference type="Gene3D" id="1.10.8.870">
    <property type="entry name" value="Alpha-glycerophosphate oxidase, cap domain"/>
    <property type="match status" value="1"/>
</dbReference>
<dbReference type="AlphaFoldDB" id="A0A5J5HA52"/>
<evidence type="ECO:0000256" key="5">
    <source>
        <dbReference type="ARBA" id="ARBA00022798"/>
    </source>
</evidence>
<keyword evidence="4 9" id="KW-0285">Flavoprotein</keyword>
<keyword evidence="6" id="KW-0274">FAD</keyword>
<comment type="cofactor">
    <cofactor evidence="1 9">
        <name>FAD</name>
        <dbReference type="ChEBI" id="CHEBI:57692"/>
    </cofactor>
</comment>
<dbReference type="Gene3D" id="3.50.50.60">
    <property type="entry name" value="FAD/NAD(P)-binding domain"/>
    <property type="match status" value="1"/>
</dbReference>
<dbReference type="EMBL" id="VYKL01000038">
    <property type="protein sequence ID" value="KAA9016452.1"/>
    <property type="molecule type" value="Genomic_DNA"/>
</dbReference>
<name>A0A5J5HA52_9BACI</name>
<dbReference type="InterPro" id="IPR000447">
    <property type="entry name" value="G3P_DH_FAD-dep"/>
</dbReference>
<evidence type="ECO:0000313" key="13">
    <source>
        <dbReference type="Proteomes" id="UP000326671"/>
    </source>
</evidence>
<dbReference type="PROSITE" id="PS00978">
    <property type="entry name" value="FAD_G3PDH_2"/>
    <property type="match status" value="1"/>
</dbReference>
<dbReference type="UniPathway" id="UPA00618">
    <property type="reaction ID" value="UER00674"/>
</dbReference>
<dbReference type="OrthoDB" id="9766796at2"/>
<evidence type="ECO:0000256" key="2">
    <source>
        <dbReference type="ARBA" id="ARBA00004977"/>
    </source>
</evidence>
<sequence length="557" mass="62636">MMSETFSSLNRKQILEKMEHQEFDLLIIGGGITGAGIALDAASRGMKTALVEMQDFAAGTSSRSTKLIHGGLRYLKKFELKLVSEVGRERAIVYDNGPHVTTPLKMLIPVYKNTGFGIFATSMGLRLYDFLAGVKKSERCRMLSKEEMLILEPKLKKDGLLGGGLFVEYRSDDARLTIEVLKEAASQGALVMNYAKVTNFIYQNEKLAGVYIEDQLDGQQCEIHAKKIVNAAGPWVDRLREQDRSLLDKHLFLTKGIHLVFDQSVFPLQQALYFDTPDGRMVLMIPRDGKTYVGTTDTPYNGDLTNPRMTVSDCDYLLDTIHYIFPDLNIQANDIESSWAGVRPLIHEPSKGPSEISRKDEIWTSPSGLISIAGGKLTGYRKMAEKIVDTLAKEFHKEAQAAFPPCQTKRLPISGGSVGGAQNFPAFIEKKLNQGLKLGLNTDEAYLLIKRYGSNIDDVYEIMEKNKNEAEASELPLALYAQVMYSLENEYAYTPVDFFLRRTGALLFQIQWVKKWRTPVIELMSQKLGWSAEKKEQFHLELEKQIQNLTDALESDI</sequence>
<dbReference type="InterPro" id="IPR036188">
    <property type="entry name" value="FAD/NAD-bd_sf"/>
</dbReference>
<evidence type="ECO:0000256" key="1">
    <source>
        <dbReference type="ARBA" id="ARBA00001974"/>
    </source>
</evidence>
<comment type="caution">
    <text evidence="12">The sequence shown here is derived from an EMBL/GenBank/DDBJ whole genome shotgun (WGS) entry which is preliminary data.</text>
</comment>
<evidence type="ECO:0000313" key="12">
    <source>
        <dbReference type="EMBL" id="KAA9016452.1"/>
    </source>
</evidence>
<dbReference type="EC" id="1.1.5.3" evidence="9"/>
<evidence type="ECO:0000256" key="4">
    <source>
        <dbReference type="ARBA" id="ARBA00022630"/>
    </source>
</evidence>
<dbReference type="PROSITE" id="PS00977">
    <property type="entry name" value="FAD_G3PDH_1"/>
    <property type="match status" value="1"/>
</dbReference>
<accession>A0A5J5HA52</accession>
<dbReference type="InterPro" id="IPR031656">
    <property type="entry name" value="DAO_C"/>
</dbReference>